<dbReference type="EMBL" id="JAPDRQ010000039">
    <property type="protein sequence ID" value="KAJ9659532.1"/>
    <property type="molecule type" value="Genomic_DNA"/>
</dbReference>
<evidence type="ECO:0000313" key="2">
    <source>
        <dbReference type="Proteomes" id="UP001172386"/>
    </source>
</evidence>
<name>A0ACC3ACE4_9EURO</name>
<evidence type="ECO:0000313" key="1">
    <source>
        <dbReference type="EMBL" id="KAJ9659532.1"/>
    </source>
</evidence>
<comment type="caution">
    <text evidence="1">The sequence shown here is derived from an EMBL/GenBank/DDBJ whole genome shotgun (WGS) entry which is preliminary data.</text>
</comment>
<protein>
    <submittedName>
        <fullName evidence="1">Uncharacterized protein</fullName>
    </submittedName>
</protein>
<keyword evidence="2" id="KW-1185">Reference proteome</keyword>
<dbReference type="Proteomes" id="UP001172386">
    <property type="component" value="Unassembled WGS sequence"/>
</dbReference>
<gene>
    <name evidence="1" type="ORF">H2198_003108</name>
</gene>
<proteinExistence type="predicted"/>
<reference evidence="1" key="1">
    <citation type="submission" date="2022-10" db="EMBL/GenBank/DDBJ databases">
        <title>Culturing micro-colonial fungi from biological soil crusts in the Mojave desert and describing Neophaeococcomyces mojavensis, and introducing the new genera and species Taxawa tesnikishii.</title>
        <authorList>
            <person name="Kurbessoian T."/>
            <person name="Stajich J.E."/>
        </authorList>
    </citation>
    <scope>NUCLEOTIDE SEQUENCE</scope>
    <source>
        <strain evidence="1">JES_112</strain>
    </source>
</reference>
<organism evidence="1 2">
    <name type="scientific">Neophaeococcomyces mojaviensis</name>
    <dbReference type="NCBI Taxonomy" id="3383035"/>
    <lineage>
        <taxon>Eukaryota</taxon>
        <taxon>Fungi</taxon>
        <taxon>Dikarya</taxon>
        <taxon>Ascomycota</taxon>
        <taxon>Pezizomycotina</taxon>
        <taxon>Eurotiomycetes</taxon>
        <taxon>Chaetothyriomycetidae</taxon>
        <taxon>Chaetothyriales</taxon>
        <taxon>Chaetothyriales incertae sedis</taxon>
        <taxon>Neophaeococcomyces</taxon>
    </lineage>
</organism>
<accession>A0ACC3ACE4</accession>
<sequence length="685" mass="76770">MLQKPVQRAIVANIPQSEEKATEPSVSTIASVGINQIGSDDRGNSTSNLKLEMQVEQLTQRVDALQALLGNVVSARHVVRDSPGLATPYTEGRNRRQTHSLNTSLPVFSGPTSSTYGIDVATDMLSPSIRSESGNNMGVRSLVGLKSSSDDDVRAEAAETGTKMSVDPRVYVNRTRFGTFSEDQNMLAAYPRKLEAEIIRIVGRRVGDMLRLLQLYQSVIGVLHPILDIEVLEAQVRCLYGGIDYTYEEGDLHVLTATLAIALLAEGAGASDKAIELYEITRYAAQELLMSPSITLKGQLLLTVVSMYHFFCDDHRMASRVIAIAARLSLEAGLYRREVLKASFPEKKERLHAVTVLWSIFVLDRQFSFATGLPQCLQENDVDLPEVQDAPYLRAMASYVKLGERAWRSITDDKGMVVAAPAKDKIEYFQYELHQWQKTLPPELQPHHLRVSSNTNDYEIDASDQYLMKLLYLRANQLKLLILRPLLFTSTYVAFHTERIVQAVEVAKDTIDVLVELKSPSNMYHNRQPIFNHFLNSALAALFLAYGQQIRNGMSLDCTRDGLKKGLDLARSLCEVSSSSRRLLKNFSRLKELIARLFGDVSRPIGRDNPLSDSQALPHWTSWPATLPQDLKLDQEFDFSFLFGNNEGPVPLDLTKLNGIIDFAPQVTDDIYDGLQDYAWMFQDF</sequence>